<dbReference type="Pfam" id="PF13472">
    <property type="entry name" value="Lipase_GDSL_2"/>
    <property type="match status" value="1"/>
</dbReference>
<feature type="active site" evidence="1">
    <location>
        <position position="235"/>
    </location>
</feature>
<dbReference type="PANTHER" id="PTHR37981:SF1">
    <property type="entry name" value="SGNH HYDROLASE-TYPE ESTERASE DOMAIN-CONTAINING PROTEIN"/>
    <property type="match status" value="1"/>
</dbReference>
<accession>A0A5N5VGK1</accession>
<keyword evidence="4" id="KW-1185">Reference proteome</keyword>
<feature type="domain" description="SGNH hydrolase-type esterase" evidence="2">
    <location>
        <begin position="6"/>
        <end position="243"/>
    </location>
</feature>
<dbReference type="Gene3D" id="3.40.50.1110">
    <property type="entry name" value="SGNH hydrolase"/>
    <property type="match status" value="1"/>
</dbReference>
<comment type="caution">
    <text evidence="3">The sequence shown here is derived from an EMBL/GenBank/DDBJ whole genome shotgun (WGS) entry which is preliminary data.</text>
</comment>
<protein>
    <submittedName>
        <fullName evidence="3">Hydrolase</fullName>
    </submittedName>
</protein>
<evidence type="ECO:0000259" key="2">
    <source>
        <dbReference type="Pfam" id="PF13472"/>
    </source>
</evidence>
<dbReference type="PANTHER" id="PTHR37981">
    <property type="entry name" value="LIPASE 2"/>
    <property type="match status" value="1"/>
</dbReference>
<keyword evidence="3" id="KW-0378">Hydrolase</keyword>
<dbReference type="GeneID" id="74304865"/>
<evidence type="ECO:0000313" key="3">
    <source>
        <dbReference type="EMBL" id="KAB7759730.1"/>
    </source>
</evidence>
<dbReference type="GO" id="GO:0019433">
    <property type="term" value="P:triglyceride catabolic process"/>
    <property type="evidence" value="ECO:0007669"/>
    <property type="project" value="TreeGrafter"/>
</dbReference>
<evidence type="ECO:0000256" key="1">
    <source>
        <dbReference type="PIRSR" id="PIRSR637460-1"/>
    </source>
</evidence>
<dbReference type="CDD" id="cd01823">
    <property type="entry name" value="SEST_like"/>
    <property type="match status" value="1"/>
</dbReference>
<reference evidence="3 4" key="1">
    <citation type="submission" date="2012-10" db="EMBL/GenBank/DDBJ databases">
        <title>The draft sequence of the Mycobacterium pheli genome.</title>
        <authorList>
            <person name="Pettersson B.M.F."/>
            <person name="Das S."/>
            <person name="Dasgupta S."/>
            <person name="Bhattacharya A."/>
            <person name="Kirsebom L.A."/>
        </authorList>
    </citation>
    <scope>NUCLEOTIDE SEQUENCE [LARGE SCALE GENOMIC DNA]</scope>
    <source>
        <strain evidence="3 4">CCUG 21000</strain>
    </source>
</reference>
<dbReference type="InterPro" id="IPR037460">
    <property type="entry name" value="SEST-like"/>
</dbReference>
<sequence>MSRYVALGSSMAAGPGIRPRAAGSPVAAGRSARNYPHLVAQRLGLDLVDVTFSGATTAHVLSDPQNGAPPQISALDGTERLVTITIGGNDVGYVPMLLAAGLPRVVRSVPALGAVIRDQVDRAARAAALKQVGVALQAVGTAVRERSPRAQVLFVDYLTLLPPEGTPAPPLSQTDADTGRFVAAELERVTAEAAAATGAGLVRAAEASREHHAWSADPWTTRFGVPWPWRPAPLHPNAAGMRAVADLVVAQAG</sequence>
<dbReference type="InterPro" id="IPR036514">
    <property type="entry name" value="SGNH_hydro_sf"/>
</dbReference>
<dbReference type="InterPro" id="IPR013830">
    <property type="entry name" value="SGNH_hydro"/>
</dbReference>
<dbReference type="EMBL" id="ANBP01000001">
    <property type="protein sequence ID" value="KAB7759730.1"/>
    <property type="molecule type" value="Genomic_DNA"/>
</dbReference>
<organism evidence="3 4">
    <name type="scientific">Mycolicibacterium phlei DSM 43239 = CCUG 21000</name>
    <dbReference type="NCBI Taxonomy" id="1226750"/>
    <lineage>
        <taxon>Bacteria</taxon>
        <taxon>Bacillati</taxon>
        <taxon>Actinomycetota</taxon>
        <taxon>Actinomycetes</taxon>
        <taxon>Mycobacteriales</taxon>
        <taxon>Mycobacteriaceae</taxon>
        <taxon>Mycolicibacterium</taxon>
    </lineage>
</organism>
<evidence type="ECO:0000313" key="4">
    <source>
        <dbReference type="Proteomes" id="UP000325690"/>
    </source>
</evidence>
<dbReference type="Proteomes" id="UP000325690">
    <property type="component" value="Unassembled WGS sequence"/>
</dbReference>
<dbReference type="SUPFAM" id="SSF52266">
    <property type="entry name" value="SGNH hydrolase"/>
    <property type="match status" value="1"/>
</dbReference>
<feature type="active site" description="Nucleophile" evidence="1">
    <location>
        <position position="10"/>
    </location>
</feature>
<name>A0A5N5VGK1_MYCPH</name>
<dbReference type="AlphaFoldDB" id="A0A5N5VGK1"/>
<proteinExistence type="predicted"/>
<dbReference type="GO" id="GO:0004806">
    <property type="term" value="F:triacylglycerol lipase activity"/>
    <property type="evidence" value="ECO:0007669"/>
    <property type="project" value="TreeGrafter"/>
</dbReference>
<gene>
    <name evidence="3" type="ORF">MPHL21000_01500</name>
</gene>
<dbReference type="RefSeq" id="WP_061480802.1">
    <property type="nucleotide sequence ID" value="NZ_ANBO01000001.1"/>
</dbReference>